<name>A0A918YUS5_9ACTN</name>
<feature type="signal peptide" evidence="5">
    <location>
        <begin position="1"/>
        <end position="18"/>
    </location>
</feature>
<comment type="subcellular location">
    <subcellularLocation>
        <location evidence="2">Cell membrane</location>
    </subcellularLocation>
</comment>
<accession>A0A918YUS5</accession>
<keyword evidence="5" id="KW-0732">Signal</keyword>
<evidence type="ECO:0000313" key="6">
    <source>
        <dbReference type="EMBL" id="GHE25868.1"/>
    </source>
</evidence>
<dbReference type="GO" id="GO:0000155">
    <property type="term" value="F:phosphorelay sensor kinase activity"/>
    <property type="evidence" value="ECO:0007669"/>
    <property type="project" value="InterPro"/>
</dbReference>
<organism evidence="6 7">
    <name type="scientific">Kitasatospora indigofera</name>
    <dbReference type="NCBI Taxonomy" id="67307"/>
    <lineage>
        <taxon>Bacteria</taxon>
        <taxon>Bacillati</taxon>
        <taxon>Actinomycetota</taxon>
        <taxon>Actinomycetes</taxon>
        <taxon>Kitasatosporales</taxon>
        <taxon>Streptomycetaceae</taxon>
        <taxon>Kitasatospora</taxon>
    </lineage>
</organism>
<evidence type="ECO:0000256" key="2">
    <source>
        <dbReference type="ARBA" id="ARBA00004236"/>
    </source>
</evidence>
<reference evidence="6" key="2">
    <citation type="submission" date="2020-09" db="EMBL/GenBank/DDBJ databases">
        <authorList>
            <person name="Sun Q."/>
            <person name="Ohkuma M."/>
        </authorList>
    </citation>
    <scope>NUCLEOTIDE SEQUENCE</scope>
    <source>
        <strain evidence="6">JCM 4646</strain>
    </source>
</reference>
<dbReference type="EMBL" id="BNBO01000087">
    <property type="protein sequence ID" value="GHE25868.1"/>
    <property type="molecule type" value="Genomic_DNA"/>
</dbReference>
<dbReference type="SUPFAM" id="SSF47384">
    <property type="entry name" value="Homodimeric domain of signal transducing histidine kinase"/>
    <property type="match status" value="1"/>
</dbReference>
<dbReference type="Proteomes" id="UP000617734">
    <property type="component" value="Unassembled WGS sequence"/>
</dbReference>
<sequence length="206" mass="21753">MFLTVAALTALPMMCASAGAILATGHSPRTFVEATAACWSALAAPSTMAALLARRAAGEVQALARAAASMGTDTPYCAPPRPLSAEHAELSARLATALHTQAARRQDALARARHEAFARIADELHFPLADLRRAADALQDPPQDPARHLTRITTNVARINRLVDALLIANAHTDDGDEPERPVPGSHQGPWPLPDPPDPAPVPTQE</sequence>
<dbReference type="GO" id="GO:0005886">
    <property type="term" value="C:plasma membrane"/>
    <property type="evidence" value="ECO:0007669"/>
    <property type="project" value="UniProtKB-SubCell"/>
</dbReference>
<evidence type="ECO:0000313" key="7">
    <source>
        <dbReference type="Proteomes" id="UP000617734"/>
    </source>
</evidence>
<gene>
    <name evidence="6" type="ORF">GCM10018781_77850</name>
</gene>
<evidence type="ECO:0000256" key="4">
    <source>
        <dbReference type="SAM" id="MobiDB-lite"/>
    </source>
</evidence>
<evidence type="ECO:0000256" key="5">
    <source>
        <dbReference type="SAM" id="SignalP"/>
    </source>
</evidence>
<keyword evidence="7" id="KW-1185">Reference proteome</keyword>
<dbReference type="InterPro" id="IPR036097">
    <property type="entry name" value="HisK_dim/P_sf"/>
</dbReference>
<proteinExistence type="predicted"/>
<feature type="region of interest" description="Disordered" evidence="4">
    <location>
        <begin position="170"/>
        <end position="206"/>
    </location>
</feature>
<protein>
    <recommendedName>
        <fullName evidence="3">histidine kinase</fullName>
        <ecNumber evidence="3">2.7.13.3</ecNumber>
    </recommendedName>
</protein>
<comment type="catalytic activity">
    <reaction evidence="1">
        <text>ATP + protein L-histidine = ADP + protein N-phospho-L-histidine.</text>
        <dbReference type="EC" id="2.7.13.3"/>
    </reaction>
</comment>
<comment type="caution">
    <text evidence="6">The sequence shown here is derived from an EMBL/GenBank/DDBJ whole genome shotgun (WGS) entry which is preliminary data.</text>
</comment>
<reference evidence="6" key="1">
    <citation type="journal article" date="2014" name="Int. J. Syst. Evol. Microbiol.">
        <title>Complete genome sequence of Corynebacterium casei LMG S-19264T (=DSM 44701T), isolated from a smear-ripened cheese.</title>
        <authorList>
            <consortium name="US DOE Joint Genome Institute (JGI-PGF)"/>
            <person name="Walter F."/>
            <person name="Albersmeier A."/>
            <person name="Kalinowski J."/>
            <person name="Ruckert C."/>
        </authorList>
    </citation>
    <scope>NUCLEOTIDE SEQUENCE</scope>
    <source>
        <strain evidence="6">JCM 4646</strain>
    </source>
</reference>
<dbReference type="Gene3D" id="1.10.287.130">
    <property type="match status" value="1"/>
</dbReference>
<feature type="compositionally biased region" description="Pro residues" evidence="4">
    <location>
        <begin position="191"/>
        <end position="206"/>
    </location>
</feature>
<feature type="chain" id="PRO_5037633668" description="histidine kinase" evidence="5">
    <location>
        <begin position="19"/>
        <end position="206"/>
    </location>
</feature>
<dbReference type="AlphaFoldDB" id="A0A918YUS5"/>
<dbReference type="EC" id="2.7.13.3" evidence="3"/>
<evidence type="ECO:0000256" key="1">
    <source>
        <dbReference type="ARBA" id="ARBA00000085"/>
    </source>
</evidence>
<evidence type="ECO:0000256" key="3">
    <source>
        <dbReference type="ARBA" id="ARBA00012438"/>
    </source>
</evidence>